<reference evidence="2" key="1">
    <citation type="submission" date="2018-04" db="EMBL/GenBank/DDBJ databases">
        <authorList>
            <person name="Go L.Y."/>
            <person name="Mitchell J.A."/>
        </authorList>
    </citation>
    <scope>NUCLEOTIDE SEQUENCE</scope>
    <source>
        <tissue evidence="2">Whole organism</tissue>
    </source>
</reference>
<dbReference type="AlphaFoldDB" id="A0A336KVU6"/>
<feature type="compositionally biased region" description="Basic and acidic residues" evidence="1">
    <location>
        <begin position="13"/>
        <end position="28"/>
    </location>
</feature>
<proteinExistence type="predicted"/>
<dbReference type="EMBL" id="UFQT01001049">
    <property type="protein sequence ID" value="SSX28620.1"/>
    <property type="molecule type" value="Genomic_DNA"/>
</dbReference>
<dbReference type="VEuPathDB" id="VectorBase:CSON000296"/>
<accession>A0A336KVU6</accession>
<evidence type="ECO:0000313" key="2">
    <source>
        <dbReference type="EMBL" id="SSX08708.1"/>
    </source>
</evidence>
<name>A0A336KVU6_CULSO</name>
<evidence type="ECO:0000313" key="3">
    <source>
        <dbReference type="EMBL" id="SSX28620.1"/>
    </source>
</evidence>
<reference evidence="3" key="2">
    <citation type="submission" date="2018-07" db="EMBL/GenBank/DDBJ databases">
        <authorList>
            <person name="Quirk P.G."/>
            <person name="Krulwich T.A."/>
        </authorList>
    </citation>
    <scope>NUCLEOTIDE SEQUENCE</scope>
</reference>
<dbReference type="EMBL" id="UFQS01001049">
    <property type="protein sequence ID" value="SSX08708.1"/>
    <property type="molecule type" value="Genomic_DNA"/>
</dbReference>
<feature type="region of interest" description="Disordered" evidence="1">
    <location>
        <begin position="1"/>
        <end position="56"/>
    </location>
</feature>
<protein>
    <submittedName>
        <fullName evidence="2">CSON000296 protein</fullName>
    </submittedName>
</protein>
<evidence type="ECO:0000256" key="1">
    <source>
        <dbReference type="SAM" id="MobiDB-lite"/>
    </source>
</evidence>
<gene>
    <name evidence="2" type="primary">CSON000296</name>
</gene>
<organism evidence="2">
    <name type="scientific">Culicoides sonorensis</name>
    <name type="common">Biting midge</name>
    <dbReference type="NCBI Taxonomy" id="179676"/>
    <lineage>
        <taxon>Eukaryota</taxon>
        <taxon>Metazoa</taxon>
        <taxon>Ecdysozoa</taxon>
        <taxon>Arthropoda</taxon>
        <taxon>Hexapoda</taxon>
        <taxon>Insecta</taxon>
        <taxon>Pterygota</taxon>
        <taxon>Neoptera</taxon>
        <taxon>Endopterygota</taxon>
        <taxon>Diptera</taxon>
        <taxon>Nematocera</taxon>
        <taxon>Chironomoidea</taxon>
        <taxon>Ceratopogonidae</taxon>
        <taxon>Ceratopogoninae</taxon>
        <taxon>Culicoides</taxon>
        <taxon>Monoculicoides</taxon>
    </lineage>
</organism>
<sequence>MSTARKGGGAKKKSSDEAKTVDDPKSEDISANGDKMSSRGEEVTPPKPPSAGFTTREGANKLLNLALKGEWQGVEAVIKQLEKAVANANDDAKQPLANVLDFVSNFQFL</sequence>